<gene>
    <name evidence="2" type="ORF">ACI2JU_14215</name>
</gene>
<name>A0ABW8L0F6_9GAMM</name>
<keyword evidence="1" id="KW-1133">Transmembrane helix</keyword>
<evidence type="ECO:0008006" key="4">
    <source>
        <dbReference type="Google" id="ProtNLM"/>
    </source>
</evidence>
<sequence length="161" mass="18424">MSPYFEINIDPSVDYFLWVFPVLLLFTILIRFSAVSDLATSLVNISRNWLLTITGFIFFIGLFVTSSELKQDSEIKKQIDAGDFSVVSGCIQNYRLDKVKRQTATFEVEGVEFSFNSYTKNPFFYEKELPGKVVKNGSCLEVSYLSITKENKIIKIVKLTK</sequence>
<reference evidence="2 3" key="1">
    <citation type="submission" date="2024-11" db="EMBL/GenBank/DDBJ databases">
        <title>The Natural Products Discovery Center: Release of the First 8490 Sequenced Strains for Exploring Actinobacteria Biosynthetic Diversity.</title>
        <authorList>
            <person name="Kalkreuter E."/>
            <person name="Kautsar S.A."/>
            <person name="Yang D."/>
            <person name="Bader C.D."/>
            <person name="Teijaro C.N."/>
            <person name="Fluegel L."/>
            <person name="Davis C.M."/>
            <person name="Simpson J.R."/>
            <person name="Lauterbach L."/>
            <person name="Steele A.D."/>
            <person name="Gui C."/>
            <person name="Meng S."/>
            <person name="Li G."/>
            <person name="Viehrig K."/>
            <person name="Ye F."/>
            <person name="Su P."/>
            <person name="Kiefer A.F."/>
            <person name="Nichols A."/>
            <person name="Cepeda A.J."/>
            <person name="Yan W."/>
            <person name="Fan B."/>
            <person name="Jiang Y."/>
            <person name="Adhikari A."/>
            <person name="Zheng C.-J."/>
            <person name="Schuster L."/>
            <person name="Cowan T.M."/>
            <person name="Smanski M.J."/>
            <person name="Chevrette M.G."/>
            <person name="De Carvalho L.P.S."/>
            <person name="Shen B."/>
        </authorList>
    </citation>
    <scope>NUCLEOTIDE SEQUENCE [LARGE SCALE GENOMIC DNA]</scope>
    <source>
        <strain evidence="2 3">NPDC078403</strain>
    </source>
</reference>
<dbReference type="RefSeq" id="WP_404675759.1">
    <property type="nucleotide sequence ID" value="NZ_JBJDOT010000019.1"/>
</dbReference>
<keyword evidence="1" id="KW-0812">Transmembrane</keyword>
<protein>
    <recommendedName>
        <fullName evidence="4">DUF3592 domain-containing protein</fullName>
    </recommendedName>
</protein>
<keyword evidence="1" id="KW-0472">Membrane</keyword>
<proteinExistence type="predicted"/>
<organism evidence="2 3">
    <name type="scientific">Pseudoalteromonas rhizosphaerae</name>
    <dbReference type="NCBI Taxonomy" id="2518973"/>
    <lineage>
        <taxon>Bacteria</taxon>
        <taxon>Pseudomonadati</taxon>
        <taxon>Pseudomonadota</taxon>
        <taxon>Gammaproteobacteria</taxon>
        <taxon>Alteromonadales</taxon>
        <taxon>Pseudoalteromonadaceae</taxon>
        <taxon>Pseudoalteromonas</taxon>
    </lineage>
</organism>
<dbReference type="EMBL" id="JBJDOT010000019">
    <property type="protein sequence ID" value="MFK3865013.1"/>
    <property type="molecule type" value="Genomic_DNA"/>
</dbReference>
<feature type="transmembrane region" description="Helical" evidence="1">
    <location>
        <begin position="15"/>
        <end position="36"/>
    </location>
</feature>
<evidence type="ECO:0000313" key="2">
    <source>
        <dbReference type="EMBL" id="MFK3865013.1"/>
    </source>
</evidence>
<keyword evidence="3" id="KW-1185">Reference proteome</keyword>
<dbReference type="Proteomes" id="UP001620262">
    <property type="component" value="Unassembled WGS sequence"/>
</dbReference>
<accession>A0ABW8L0F6</accession>
<evidence type="ECO:0000313" key="3">
    <source>
        <dbReference type="Proteomes" id="UP001620262"/>
    </source>
</evidence>
<comment type="caution">
    <text evidence="2">The sequence shown here is derived from an EMBL/GenBank/DDBJ whole genome shotgun (WGS) entry which is preliminary data.</text>
</comment>
<feature type="transmembrane region" description="Helical" evidence="1">
    <location>
        <begin position="48"/>
        <end position="66"/>
    </location>
</feature>
<evidence type="ECO:0000256" key="1">
    <source>
        <dbReference type="SAM" id="Phobius"/>
    </source>
</evidence>